<feature type="region of interest" description="Disordered" evidence="1">
    <location>
        <begin position="76"/>
        <end position="95"/>
    </location>
</feature>
<evidence type="ECO:0000256" key="1">
    <source>
        <dbReference type="SAM" id="MobiDB-lite"/>
    </source>
</evidence>
<keyword evidence="2" id="KW-0472">Membrane</keyword>
<sequence>MAATEDEQELSITHVCESNDEISSCTEQLETTTEGTPPYTMVGDVYTMEDVTFPYDDDYLTLEKGGSLFIAQPDPHSTDAPPVLHPEQEWESSSNQLGNDSFQTNVWNLRAAFPWLSNVRVLLVFVAVSCSLAVAAWLAYRQLTWTPRRFAEMRADQTDPIVADYTEPSLPDERGARAGDPGVLPNVTFDDLRLLGAWRRAAGSARDNRVR</sequence>
<evidence type="ECO:0000313" key="4">
    <source>
        <dbReference type="Proteomes" id="UP000821866"/>
    </source>
</evidence>
<evidence type="ECO:0000313" key="3">
    <source>
        <dbReference type="EMBL" id="KAH8010047.1"/>
    </source>
</evidence>
<name>A0A9J6D8D4_RHIMP</name>
<feature type="transmembrane region" description="Helical" evidence="2">
    <location>
        <begin position="119"/>
        <end position="140"/>
    </location>
</feature>
<evidence type="ECO:0000256" key="2">
    <source>
        <dbReference type="SAM" id="Phobius"/>
    </source>
</evidence>
<keyword evidence="4" id="KW-1185">Reference proteome</keyword>
<protein>
    <submittedName>
        <fullName evidence="3">Uncharacterized protein</fullName>
    </submittedName>
</protein>
<keyword evidence="2" id="KW-0812">Transmembrane</keyword>
<keyword evidence="2" id="KW-1133">Transmembrane helix</keyword>
<gene>
    <name evidence="3" type="ORF">HPB51_024432</name>
</gene>
<accession>A0A9J6D8D4</accession>
<organism evidence="3 4">
    <name type="scientific">Rhipicephalus microplus</name>
    <name type="common">Cattle tick</name>
    <name type="synonym">Boophilus microplus</name>
    <dbReference type="NCBI Taxonomy" id="6941"/>
    <lineage>
        <taxon>Eukaryota</taxon>
        <taxon>Metazoa</taxon>
        <taxon>Ecdysozoa</taxon>
        <taxon>Arthropoda</taxon>
        <taxon>Chelicerata</taxon>
        <taxon>Arachnida</taxon>
        <taxon>Acari</taxon>
        <taxon>Parasitiformes</taxon>
        <taxon>Ixodida</taxon>
        <taxon>Ixodoidea</taxon>
        <taxon>Ixodidae</taxon>
        <taxon>Rhipicephalinae</taxon>
        <taxon>Rhipicephalus</taxon>
        <taxon>Boophilus</taxon>
    </lineage>
</organism>
<dbReference type="Proteomes" id="UP000821866">
    <property type="component" value="Chromosome 9"/>
</dbReference>
<reference evidence="3" key="2">
    <citation type="submission" date="2021-09" db="EMBL/GenBank/DDBJ databases">
        <authorList>
            <person name="Jia N."/>
            <person name="Wang J."/>
            <person name="Shi W."/>
            <person name="Du L."/>
            <person name="Sun Y."/>
            <person name="Zhan W."/>
            <person name="Jiang J."/>
            <person name="Wang Q."/>
            <person name="Zhang B."/>
            <person name="Ji P."/>
            <person name="Sakyi L.B."/>
            <person name="Cui X."/>
            <person name="Yuan T."/>
            <person name="Jiang B."/>
            <person name="Yang W."/>
            <person name="Lam T.T.-Y."/>
            <person name="Chang Q."/>
            <person name="Ding S."/>
            <person name="Wang X."/>
            <person name="Zhu J."/>
            <person name="Ruan X."/>
            <person name="Zhao L."/>
            <person name="Wei J."/>
            <person name="Que T."/>
            <person name="Du C."/>
            <person name="Cheng J."/>
            <person name="Dai P."/>
            <person name="Han X."/>
            <person name="Huang E."/>
            <person name="Gao Y."/>
            <person name="Liu J."/>
            <person name="Shao H."/>
            <person name="Ye R."/>
            <person name="Li L."/>
            <person name="Wei W."/>
            <person name="Wang X."/>
            <person name="Wang C."/>
            <person name="Huo Q."/>
            <person name="Li W."/>
            <person name="Guo W."/>
            <person name="Chen H."/>
            <person name="Chen S."/>
            <person name="Zhou L."/>
            <person name="Zhou L."/>
            <person name="Ni X."/>
            <person name="Tian J."/>
            <person name="Zhou Y."/>
            <person name="Sheng Y."/>
            <person name="Liu T."/>
            <person name="Pan Y."/>
            <person name="Xia L."/>
            <person name="Li J."/>
            <person name="Zhao F."/>
            <person name="Cao W."/>
        </authorList>
    </citation>
    <scope>NUCLEOTIDE SEQUENCE</scope>
    <source>
        <strain evidence="3">Rmic-2018</strain>
        <tissue evidence="3">Larvae</tissue>
    </source>
</reference>
<dbReference type="AlphaFoldDB" id="A0A9J6D8D4"/>
<reference evidence="3" key="1">
    <citation type="journal article" date="2020" name="Cell">
        <title>Large-Scale Comparative Analyses of Tick Genomes Elucidate Their Genetic Diversity and Vector Capacities.</title>
        <authorList>
            <consortium name="Tick Genome and Microbiome Consortium (TIGMIC)"/>
            <person name="Jia N."/>
            <person name="Wang J."/>
            <person name="Shi W."/>
            <person name="Du L."/>
            <person name="Sun Y."/>
            <person name="Zhan W."/>
            <person name="Jiang J.F."/>
            <person name="Wang Q."/>
            <person name="Zhang B."/>
            <person name="Ji P."/>
            <person name="Bell-Sakyi L."/>
            <person name="Cui X.M."/>
            <person name="Yuan T.T."/>
            <person name="Jiang B.G."/>
            <person name="Yang W.F."/>
            <person name="Lam T.T."/>
            <person name="Chang Q.C."/>
            <person name="Ding S.J."/>
            <person name="Wang X.J."/>
            <person name="Zhu J.G."/>
            <person name="Ruan X.D."/>
            <person name="Zhao L."/>
            <person name="Wei J.T."/>
            <person name="Ye R.Z."/>
            <person name="Que T.C."/>
            <person name="Du C.H."/>
            <person name="Zhou Y.H."/>
            <person name="Cheng J.X."/>
            <person name="Dai P.F."/>
            <person name="Guo W.B."/>
            <person name="Han X.H."/>
            <person name="Huang E.J."/>
            <person name="Li L.F."/>
            <person name="Wei W."/>
            <person name="Gao Y.C."/>
            <person name="Liu J.Z."/>
            <person name="Shao H.Z."/>
            <person name="Wang X."/>
            <person name="Wang C.C."/>
            <person name="Yang T.C."/>
            <person name="Huo Q.B."/>
            <person name="Li W."/>
            <person name="Chen H.Y."/>
            <person name="Chen S.E."/>
            <person name="Zhou L.G."/>
            <person name="Ni X.B."/>
            <person name="Tian J.H."/>
            <person name="Sheng Y."/>
            <person name="Liu T."/>
            <person name="Pan Y.S."/>
            <person name="Xia L.Y."/>
            <person name="Li J."/>
            <person name="Zhao F."/>
            <person name="Cao W.C."/>
        </authorList>
    </citation>
    <scope>NUCLEOTIDE SEQUENCE</scope>
    <source>
        <strain evidence="3">Rmic-2018</strain>
    </source>
</reference>
<dbReference type="EMBL" id="JABSTU010000011">
    <property type="protein sequence ID" value="KAH8010047.1"/>
    <property type="molecule type" value="Genomic_DNA"/>
</dbReference>
<comment type="caution">
    <text evidence="3">The sequence shown here is derived from an EMBL/GenBank/DDBJ whole genome shotgun (WGS) entry which is preliminary data.</text>
</comment>
<proteinExistence type="predicted"/>